<organism evidence="1 2">
    <name type="scientific">Prescottella agglutinans</name>
    <dbReference type="NCBI Taxonomy" id="1644129"/>
    <lineage>
        <taxon>Bacteria</taxon>
        <taxon>Bacillati</taxon>
        <taxon>Actinomycetota</taxon>
        <taxon>Actinomycetes</taxon>
        <taxon>Mycobacteriales</taxon>
        <taxon>Nocardiaceae</taxon>
        <taxon>Prescottella</taxon>
    </lineage>
</organism>
<protein>
    <submittedName>
        <fullName evidence="1">Uncharacterized protein</fullName>
    </submittedName>
</protein>
<dbReference type="RefSeq" id="WP_280759351.1">
    <property type="nucleotide sequence ID" value="NZ_JARXVC010000002.1"/>
</dbReference>
<evidence type="ECO:0000313" key="1">
    <source>
        <dbReference type="EMBL" id="MDH6280006.1"/>
    </source>
</evidence>
<accession>A0ABT6M6S3</accession>
<proteinExistence type="predicted"/>
<dbReference type="EMBL" id="JARXVC010000002">
    <property type="protein sequence ID" value="MDH6280006.1"/>
    <property type="molecule type" value="Genomic_DNA"/>
</dbReference>
<keyword evidence="2" id="KW-1185">Reference proteome</keyword>
<reference evidence="1 2" key="1">
    <citation type="submission" date="2023-04" db="EMBL/GenBank/DDBJ databases">
        <title>Forest soil microbial communities from Buena Vista Peninsula, Colon Province, Panama.</title>
        <authorList>
            <person name="Bouskill N."/>
        </authorList>
    </citation>
    <scope>NUCLEOTIDE SEQUENCE [LARGE SCALE GENOMIC DNA]</scope>
    <source>
        <strain evidence="1 2">CFH S0262</strain>
    </source>
</reference>
<evidence type="ECO:0000313" key="2">
    <source>
        <dbReference type="Proteomes" id="UP001160334"/>
    </source>
</evidence>
<gene>
    <name evidence="1" type="ORF">M2280_001215</name>
</gene>
<comment type="caution">
    <text evidence="1">The sequence shown here is derived from an EMBL/GenBank/DDBJ whole genome shotgun (WGS) entry which is preliminary data.</text>
</comment>
<dbReference type="Proteomes" id="UP001160334">
    <property type="component" value="Unassembled WGS sequence"/>
</dbReference>
<name>A0ABT6M6S3_9NOCA</name>
<sequence>MTTTRAEANKLIGAQAGDSAPAVVTVMDGSFRITKKLGDREVEVTGDTLTTVIDPKTSLITDWGISSTKPSLAKLGAVTEVAVS</sequence>